<accession>A0A0W0TBX2</accession>
<dbReference type="PANTHER" id="PTHR24198">
    <property type="entry name" value="ANKYRIN REPEAT AND PROTEIN KINASE DOMAIN-CONTAINING PROTEIN"/>
    <property type="match status" value="1"/>
</dbReference>
<dbReference type="InterPro" id="IPR002110">
    <property type="entry name" value="Ankyrin_rpt"/>
</dbReference>
<sequence>MVQSLDNLEKKIDARLERLHKTRAANGLFENQAESIVFHYYLKQLAEHQISIKQHDLVHRIELSGLVAIKVAIRLDELEPVLKIAIRENDKELLEALTERVPNIVDLEFKQSKKTALIIAAEQNKSALVELLIAAKNFDPHSASARKAFTAAVISGSFDTIKLLLQAGVVPSQADFQKACSQGKLDIAKELIAASEKAFDYDTALLFAVSAGNLPAVEFLVNEKGADVNYVEPPISAKATLMTPLILAIDYKHPQIARFLIEKGAIRQQAVDALSISELSFAAFIGDPVEAFIPVKYNAEEIETFRAKFGLTTALKSSSKRKNIEPHPDLNVQDRLGYTPLLRAVQNGDLQNITQLIQAGADVNVRSNDGHVALIDAVIQNNADAVEALLQVSGIDINVCEKQGAYRSAREIAVQNTNQAIVQALDQFVVERSVEFLKENRLYELNSIMDNYHHTRREQKDEYGDTKEYLYLNVLGLFQKSYKQKMTALADLKRVLRGEYFDAEGKPIDLIAHLSTLRNGRLGNDLRSFIKQGHADCIVDQPVTTVTEFVYALQAKIQAACISGQKFDRVATV</sequence>
<dbReference type="PROSITE" id="PS50088">
    <property type="entry name" value="ANK_REPEAT"/>
    <property type="match status" value="1"/>
</dbReference>
<dbReference type="PROSITE" id="PS50297">
    <property type="entry name" value="ANK_REP_REGION"/>
    <property type="match status" value="1"/>
</dbReference>
<evidence type="ECO:0000256" key="2">
    <source>
        <dbReference type="ARBA" id="ARBA00023043"/>
    </source>
</evidence>
<dbReference type="SMART" id="SM00248">
    <property type="entry name" value="ANK"/>
    <property type="match status" value="7"/>
</dbReference>
<dbReference type="InterPro" id="IPR036770">
    <property type="entry name" value="Ankyrin_rpt-contain_sf"/>
</dbReference>
<dbReference type="RefSeq" id="WP_058494810.1">
    <property type="nucleotide sequence ID" value="NZ_CAAAIU010000003.1"/>
</dbReference>
<dbReference type="STRING" id="1212489.Ldro_0457"/>
<dbReference type="Gene3D" id="1.25.40.20">
    <property type="entry name" value="Ankyrin repeat-containing domain"/>
    <property type="match status" value="3"/>
</dbReference>
<evidence type="ECO:0000313" key="5">
    <source>
        <dbReference type="Proteomes" id="UP000054736"/>
    </source>
</evidence>
<keyword evidence="5" id="KW-1185">Reference proteome</keyword>
<evidence type="ECO:0000313" key="4">
    <source>
        <dbReference type="EMBL" id="KTC93086.1"/>
    </source>
</evidence>
<organism evidence="4 5">
    <name type="scientific">Legionella drozanskii LLAP-1</name>
    <dbReference type="NCBI Taxonomy" id="1212489"/>
    <lineage>
        <taxon>Bacteria</taxon>
        <taxon>Pseudomonadati</taxon>
        <taxon>Pseudomonadota</taxon>
        <taxon>Gammaproteobacteria</taxon>
        <taxon>Legionellales</taxon>
        <taxon>Legionellaceae</taxon>
        <taxon>Legionella</taxon>
    </lineage>
</organism>
<comment type="caution">
    <text evidence="4">The sequence shown here is derived from an EMBL/GenBank/DDBJ whole genome shotgun (WGS) entry which is preliminary data.</text>
</comment>
<dbReference type="AlphaFoldDB" id="A0A0W0TBX2"/>
<dbReference type="SUPFAM" id="SSF48403">
    <property type="entry name" value="Ankyrin repeat"/>
    <property type="match status" value="1"/>
</dbReference>
<proteinExistence type="predicted"/>
<dbReference type="Pfam" id="PF12796">
    <property type="entry name" value="Ank_2"/>
    <property type="match status" value="3"/>
</dbReference>
<dbReference type="EMBL" id="LNXY01000003">
    <property type="protein sequence ID" value="KTC93086.1"/>
    <property type="molecule type" value="Genomic_DNA"/>
</dbReference>
<keyword evidence="1" id="KW-0677">Repeat</keyword>
<keyword evidence="2 3" id="KW-0040">ANK repeat</keyword>
<gene>
    <name evidence="4" type="primary">arp_1</name>
    <name evidence="4" type="ORF">Ldro_0457</name>
</gene>
<protein>
    <submittedName>
        <fullName evidence="4">Ankyrin repeat protein</fullName>
    </submittedName>
</protein>
<dbReference type="OrthoDB" id="307920at2"/>
<feature type="repeat" description="ANK" evidence="3">
    <location>
        <begin position="336"/>
        <end position="368"/>
    </location>
</feature>
<name>A0A0W0TBX2_9GAMM</name>
<dbReference type="Proteomes" id="UP000054736">
    <property type="component" value="Unassembled WGS sequence"/>
</dbReference>
<evidence type="ECO:0000256" key="3">
    <source>
        <dbReference type="PROSITE-ProRule" id="PRU00023"/>
    </source>
</evidence>
<reference evidence="4 5" key="1">
    <citation type="submission" date="2015-11" db="EMBL/GenBank/DDBJ databases">
        <title>Genomic analysis of 38 Legionella species identifies large and diverse effector repertoires.</title>
        <authorList>
            <person name="Burstein D."/>
            <person name="Amaro F."/>
            <person name="Zusman T."/>
            <person name="Lifshitz Z."/>
            <person name="Cohen O."/>
            <person name="Gilbert J.A."/>
            <person name="Pupko T."/>
            <person name="Shuman H.A."/>
            <person name="Segal G."/>
        </authorList>
    </citation>
    <scope>NUCLEOTIDE SEQUENCE [LARGE SCALE GENOMIC DNA]</scope>
    <source>
        <strain evidence="4 5">ATCC 700990</strain>
    </source>
</reference>
<evidence type="ECO:0000256" key="1">
    <source>
        <dbReference type="ARBA" id="ARBA00022737"/>
    </source>
</evidence>
<dbReference type="PATRIC" id="fig|1212489.4.peg.472"/>
<dbReference type="PANTHER" id="PTHR24198:SF165">
    <property type="entry name" value="ANKYRIN REPEAT-CONTAINING PROTEIN-RELATED"/>
    <property type="match status" value="1"/>
</dbReference>